<feature type="region of interest" description="Disordered" evidence="1">
    <location>
        <begin position="79"/>
        <end position="107"/>
    </location>
</feature>
<gene>
    <name evidence="2" type="ORF">R1sor_025380</name>
</gene>
<organism evidence="2 3">
    <name type="scientific">Riccia sorocarpa</name>
    <dbReference type="NCBI Taxonomy" id="122646"/>
    <lineage>
        <taxon>Eukaryota</taxon>
        <taxon>Viridiplantae</taxon>
        <taxon>Streptophyta</taxon>
        <taxon>Embryophyta</taxon>
        <taxon>Marchantiophyta</taxon>
        <taxon>Marchantiopsida</taxon>
        <taxon>Marchantiidae</taxon>
        <taxon>Marchantiales</taxon>
        <taxon>Ricciaceae</taxon>
        <taxon>Riccia</taxon>
    </lineage>
</organism>
<dbReference type="EMBL" id="JBJQOH010000008">
    <property type="protein sequence ID" value="KAL3675432.1"/>
    <property type="molecule type" value="Genomic_DNA"/>
</dbReference>
<reference evidence="2 3" key="1">
    <citation type="submission" date="2024-09" db="EMBL/GenBank/DDBJ databases">
        <title>Chromosome-scale assembly of Riccia sorocarpa.</title>
        <authorList>
            <person name="Paukszto L."/>
        </authorList>
    </citation>
    <scope>NUCLEOTIDE SEQUENCE [LARGE SCALE GENOMIC DNA]</scope>
    <source>
        <strain evidence="2">LP-2024</strain>
        <tissue evidence="2">Aerial parts of the thallus</tissue>
    </source>
</reference>
<dbReference type="AlphaFoldDB" id="A0ABD3GA08"/>
<accession>A0ABD3GA08</accession>
<evidence type="ECO:0000313" key="2">
    <source>
        <dbReference type="EMBL" id="KAL3675432.1"/>
    </source>
</evidence>
<keyword evidence="3" id="KW-1185">Reference proteome</keyword>
<evidence type="ECO:0000313" key="3">
    <source>
        <dbReference type="Proteomes" id="UP001633002"/>
    </source>
</evidence>
<evidence type="ECO:0000256" key="1">
    <source>
        <dbReference type="SAM" id="MobiDB-lite"/>
    </source>
</evidence>
<name>A0ABD3GA08_9MARC</name>
<dbReference type="Proteomes" id="UP001633002">
    <property type="component" value="Unassembled WGS sequence"/>
</dbReference>
<feature type="region of interest" description="Disordered" evidence="1">
    <location>
        <begin position="29"/>
        <end position="57"/>
    </location>
</feature>
<comment type="caution">
    <text evidence="2">The sequence shown here is derived from an EMBL/GenBank/DDBJ whole genome shotgun (WGS) entry which is preliminary data.</text>
</comment>
<proteinExistence type="predicted"/>
<sequence length="107" mass="11695">MAQLPFQRISSEQYWDKIERVADSIRCVSPDTSENETMLEETTPTPSVGRRPGRPRMQRTLDTLPDSAAVAAVEAIQRNQNAGQGASPAAQVKCSTGPGELEFDSEM</sequence>
<protein>
    <submittedName>
        <fullName evidence="2">Uncharacterized protein</fullName>
    </submittedName>
</protein>